<dbReference type="InterPro" id="IPR002298">
    <property type="entry name" value="DNA_polymerase_A"/>
</dbReference>
<dbReference type="Gene3D" id="3.30.70.370">
    <property type="match status" value="1"/>
</dbReference>
<evidence type="ECO:0000256" key="10">
    <source>
        <dbReference type="ARBA" id="ARBA00022839"/>
    </source>
</evidence>
<keyword evidence="9" id="KW-0378">Hydrolase</keyword>
<keyword evidence="8 17" id="KW-0227">DNA damage</keyword>
<dbReference type="GO" id="GO:0006261">
    <property type="term" value="P:DNA-templated DNA replication"/>
    <property type="evidence" value="ECO:0007669"/>
    <property type="project" value="UniProtKB-UniRule"/>
</dbReference>
<keyword evidence="22" id="KW-1185">Reference proteome</keyword>
<dbReference type="FunFam" id="1.10.150.20:FF:000003">
    <property type="entry name" value="DNA polymerase I"/>
    <property type="match status" value="1"/>
</dbReference>
<dbReference type="GO" id="GO:0006302">
    <property type="term" value="P:double-strand break repair"/>
    <property type="evidence" value="ECO:0007669"/>
    <property type="project" value="TreeGrafter"/>
</dbReference>
<dbReference type="PROSITE" id="PS00447">
    <property type="entry name" value="DNA_POLYMERASE_A"/>
    <property type="match status" value="1"/>
</dbReference>
<dbReference type="GO" id="GO:0003677">
    <property type="term" value="F:DNA binding"/>
    <property type="evidence" value="ECO:0007669"/>
    <property type="project" value="UniProtKB-UniRule"/>
</dbReference>
<protein>
    <recommendedName>
        <fullName evidence="3 16">DNA polymerase I</fullName>
        <ecNumber evidence="2 16">2.7.7.7</ecNumber>
    </recommendedName>
</protein>
<keyword evidence="10" id="KW-0269">Exonuclease</keyword>
<gene>
    <name evidence="17 21" type="primary">polA</name>
    <name evidence="21" type="ORF">QQX10_12925</name>
</gene>
<dbReference type="InterPro" id="IPR043502">
    <property type="entry name" value="DNA/RNA_pol_sf"/>
</dbReference>
<dbReference type="InterPro" id="IPR018320">
    <property type="entry name" value="DNA_polymerase_1"/>
</dbReference>
<evidence type="ECO:0000259" key="20">
    <source>
        <dbReference type="SMART" id="SM00482"/>
    </source>
</evidence>
<dbReference type="CDD" id="cd09859">
    <property type="entry name" value="PIN_53EXO"/>
    <property type="match status" value="1"/>
</dbReference>
<evidence type="ECO:0000256" key="12">
    <source>
        <dbReference type="ARBA" id="ARBA00023125"/>
    </source>
</evidence>
<dbReference type="InterPro" id="IPR036397">
    <property type="entry name" value="RNaseH_sf"/>
</dbReference>
<dbReference type="SUPFAM" id="SSF88723">
    <property type="entry name" value="PIN domain-like"/>
    <property type="match status" value="1"/>
</dbReference>
<evidence type="ECO:0000313" key="21">
    <source>
        <dbReference type="EMBL" id="MDN4489070.1"/>
    </source>
</evidence>
<reference evidence="21" key="1">
    <citation type="submission" date="2023-06" db="EMBL/GenBank/DDBJ databases">
        <title>Sysu t00039.</title>
        <authorList>
            <person name="Gao L."/>
            <person name="Fang B.-Z."/>
            <person name="Li W.-J."/>
        </authorList>
    </citation>
    <scope>NUCLEOTIDE SEQUENCE</scope>
    <source>
        <strain evidence="21">SYSU T00039</strain>
    </source>
</reference>
<comment type="function">
    <text evidence="15">In addition to polymerase activity, this DNA polymerase exhibits 3'-5' and 5'-3' exonuclease activity.</text>
</comment>
<keyword evidence="12 17" id="KW-0238">DNA-binding</keyword>
<dbReference type="SUPFAM" id="SSF47807">
    <property type="entry name" value="5' to 3' exonuclease, C-terminal subdomain"/>
    <property type="match status" value="1"/>
</dbReference>
<dbReference type="PRINTS" id="PR00868">
    <property type="entry name" value="DNAPOLI"/>
</dbReference>
<evidence type="ECO:0000256" key="11">
    <source>
        <dbReference type="ARBA" id="ARBA00022932"/>
    </source>
</evidence>
<dbReference type="InterPro" id="IPR020046">
    <property type="entry name" value="5-3_exonucl_a-hlix_arch_N"/>
</dbReference>
<evidence type="ECO:0000259" key="18">
    <source>
        <dbReference type="SMART" id="SM00474"/>
    </source>
</evidence>
<dbReference type="InterPro" id="IPR001098">
    <property type="entry name" value="DNA-dir_DNA_pol_A_palm_dom"/>
</dbReference>
<dbReference type="CDD" id="cd08637">
    <property type="entry name" value="DNA_pol_A_pol_I_C"/>
    <property type="match status" value="1"/>
</dbReference>
<dbReference type="InterPro" id="IPR012337">
    <property type="entry name" value="RNaseH-like_sf"/>
</dbReference>
<dbReference type="GO" id="GO:0008409">
    <property type="term" value="F:5'-3' exonuclease activity"/>
    <property type="evidence" value="ECO:0007669"/>
    <property type="project" value="InterPro"/>
</dbReference>
<dbReference type="SMART" id="SM00279">
    <property type="entry name" value="HhH2"/>
    <property type="match status" value="1"/>
</dbReference>
<dbReference type="EMBL" id="JAUHPX010000009">
    <property type="protein sequence ID" value="MDN4489070.1"/>
    <property type="molecule type" value="Genomic_DNA"/>
</dbReference>
<accession>A0AAW7M5P7</accession>
<dbReference type="PANTHER" id="PTHR10133:SF27">
    <property type="entry name" value="DNA POLYMERASE NU"/>
    <property type="match status" value="1"/>
</dbReference>
<keyword evidence="4 17" id="KW-0808">Transferase</keyword>
<dbReference type="InterPro" id="IPR008918">
    <property type="entry name" value="HhH2"/>
</dbReference>
<dbReference type="GO" id="GO:0003887">
    <property type="term" value="F:DNA-directed DNA polymerase activity"/>
    <property type="evidence" value="ECO:0007669"/>
    <property type="project" value="UniProtKB-UniRule"/>
</dbReference>
<evidence type="ECO:0000256" key="4">
    <source>
        <dbReference type="ARBA" id="ARBA00022679"/>
    </source>
</evidence>
<evidence type="ECO:0000256" key="15">
    <source>
        <dbReference type="ARBA" id="ARBA00053603"/>
    </source>
</evidence>
<dbReference type="EC" id="2.7.7.7" evidence="2 16"/>
<dbReference type="SMART" id="SM00475">
    <property type="entry name" value="53EXOc"/>
    <property type="match status" value="1"/>
</dbReference>
<evidence type="ECO:0000313" key="22">
    <source>
        <dbReference type="Proteomes" id="UP001172737"/>
    </source>
</evidence>
<dbReference type="Gene3D" id="1.20.1060.10">
    <property type="entry name" value="Taq DNA Polymerase, Chain T, domain 4"/>
    <property type="match status" value="1"/>
</dbReference>
<dbReference type="Pfam" id="PF01367">
    <property type="entry name" value="5_3_exonuc"/>
    <property type="match status" value="1"/>
</dbReference>
<keyword evidence="13 17" id="KW-0234">DNA repair</keyword>
<evidence type="ECO:0000256" key="13">
    <source>
        <dbReference type="ARBA" id="ARBA00023204"/>
    </source>
</evidence>
<feature type="domain" description="3'-5' exonuclease" evidence="18">
    <location>
        <begin position="332"/>
        <end position="499"/>
    </location>
</feature>
<comment type="caution">
    <text evidence="21">The sequence shown here is derived from an EMBL/GenBank/DDBJ whole genome shotgun (WGS) entry which is preliminary data.</text>
</comment>
<evidence type="ECO:0000256" key="5">
    <source>
        <dbReference type="ARBA" id="ARBA00022695"/>
    </source>
</evidence>
<keyword evidence="11 17" id="KW-0239">DNA-directed DNA polymerase</keyword>
<dbReference type="Gene3D" id="1.10.150.20">
    <property type="entry name" value="5' to 3' exonuclease, C-terminal subdomain"/>
    <property type="match status" value="2"/>
</dbReference>
<dbReference type="InterPro" id="IPR002421">
    <property type="entry name" value="5-3_exonuclease"/>
</dbReference>
<evidence type="ECO:0000256" key="6">
    <source>
        <dbReference type="ARBA" id="ARBA00022705"/>
    </source>
</evidence>
<dbReference type="PANTHER" id="PTHR10133">
    <property type="entry name" value="DNA POLYMERASE I"/>
    <property type="match status" value="1"/>
</dbReference>
<dbReference type="Pfam" id="PF00476">
    <property type="entry name" value="DNA_pol_A"/>
    <property type="match status" value="1"/>
</dbReference>
<dbReference type="InterPro" id="IPR019760">
    <property type="entry name" value="DNA-dir_DNA_pol_A_CS"/>
</dbReference>
<feature type="domain" description="DNA-directed DNA polymerase family A palm" evidence="20">
    <location>
        <begin position="667"/>
        <end position="874"/>
    </location>
</feature>
<evidence type="ECO:0000256" key="2">
    <source>
        <dbReference type="ARBA" id="ARBA00012417"/>
    </source>
</evidence>
<comment type="similarity">
    <text evidence="1 17">Belongs to the DNA polymerase type-A family.</text>
</comment>
<evidence type="ECO:0000256" key="17">
    <source>
        <dbReference type="RuleBase" id="RU004460"/>
    </source>
</evidence>
<evidence type="ECO:0000256" key="9">
    <source>
        <dbReference type="ARBA" id="ARBA00022801"/>
    </source>
</evidence>
<dbReference type="InterPro" id="IPR002562">
    <property type="entry name" value="3'-5'_exonuclease_dom"/>
</dbReference>
<dbReference type="InterPro" id="IPR036279">
    <property type="entry name" value="5-3_exonuclease_C_sf"/>
</dbReference>
<proteinExistence type="inferred from homology"/>
<keyword evidence="7" id="KW-0540">Nuclease</keyword>
<name>A0AAW7M5P7_9MICO</name>
<dbReference type="FunFam" id="1.10.150.20:FF:000002">
    <property type="entry name" value="DNA polymerase I"/>
    <property type="match status" value="1"/>
</dbReference>
<evidence type="ECO:0000256" key="14">
    <source>
        <dbReference type="ARBA" id="ARBA00049244"/>
    </source>
</evidence>
<dbReference type="SUPFAM" id="SSF56672">
    <property type="entry name" value="DNA/RNA polymerases"/>
    <property type="match status" value="1"/>
</dbReference>
<evidence type="ECO:0000259" key="19">
    <source>
        <dbReference type="SMART" id="SM00475"/>
    </source>
</evidence>
<evidence type="ECO:0000256" key="16">
    <source>
        <dbReference type="NCBIfam" id="TIGR00593"/>
    </source>
</evidence>
<dbReference type="CDD" id="cd09898">
    <property type="entry name" value="H3TH_53EXO"/>
    <property type="match status" value="1"/>
</dbReference>
<feature type="domain" description="5'-3' exonuclease" evidence="19">
    <location>
        <begin position="30"/>
        <end position="292"/>
    </location>
</feature>
<evidence type="ECO:0000256" key="8">
    <source>
        <dbReference type="ARBA" id="ARBA00022763"/>
    </source>
</evidence>
<dbReference type="Gene3D" id="3.30.420.10">
    <property type="entry name" value="Ribonuclease H-like superfamily/Ribonuclease H"/>
    <property type="match status" value="1"/>
</dbReference>
<dbReference type="SMART" id="SM00482">
    <property type="entry name" value="POLAc"/>
    <property type="match status" value="1"/>
</dbReference>
<organism evidence="21 22">
    <name type="scientific">Demequina lignilytica</name>
    <dbReference type="NCBI Taxonomy" id="3051663"/>
    <lineage>
        <taxon>Bacteria</taxon>
        <taxon>Bacillati</taxon>
        <taxon>Actinomycetota</taxon>
        <taxon>Actinomycetes</taxon>
        <taxon>Micrococcales</taxon>
        <taxon>Demequinaceae</taxon>
        <taxon>Demequina</taxon>
    </lineage>
</organism>
<dbReference type="SUPFAM" id="SSF53098">
    <property type="entry name" value="Ribonuclease H-like"/>
    <property type="match status" value="1"/>
</dbReference>
<dbReference type="GO" id="GO:0008408">
    <property type="term" value="F:3'-5' exonuclease activity"/>
    <property type="evidence" value="ECO:0007669"/>
    <property type="project" value="InterPro"/>
</dbReference>
<dbReference type="InterPro" id="IPR020045">
    <property type="entry name" value="DNA_polI_H3TH"/>
</dbReference>
<dbReference type="NCBIfam" id="TIGR00593">
    <property type="entry name" value="pola"/>
    <property type="match status" value="1"/>
</dbReference>
<dbReference type="CDD" id="cd06140">
    <property type="entry name" value="DNA_polA_I_Bacillus_like_exo"/>
    <property type="match status" value="1"/>
</dbReference>
<comment type="catalytic activity">
    <reaction evidence="14 17">
        <text>DNA(n) + a 2'-deoxyribonucleoside 5'-triphosphate = DNA(n+1) + diphosphate</text>
        <dbReference type="Rhea" id="RHEA:22508"/>
        <dbReference type="Rhea" id="RHEA-COMP:17339"/>
        <dbReference type="Rhea" id="RHEA-COMP:17340"/>
        <dbReference type="ChEBI" id="CHEBI:33019"/>
        <dbReference type="ChEBI" id="CHEBI:61560"/>
        <dbReference type="ChEBI" id="CHEBI:173112"/>
        <dbReference type="EC" id="2.7.7.7"/>
    </reaction>
</comment>
<dbReference type="FunFam" id="3.40.50.1010:FF:000001">
    <property type="entry name" value="DNA polymerase I"/>
    <property type="match status" value="1"/>
</dbReference>
<dbReference type="Gene3D" id="3.40.50.1010">
    <property type="entry name" value="5'-nuclease"/>
    <property type="match status" value="1"/>
</dbReference>
<keyword evidence="5 17" id="KW-0548">Nucleotidyltransferase</keyword>
<evidence type="ECO:0000256" key="7">
    <source>
        <dbReference type="ARBA" id="ARBA00022722"/>
    </source>
</evidence>
<evidence type="ECO:0000256" key="3">
    <source>
        <dbReference type="ARBA" id="ARBA00020311"/>
    </source>
</evidence>
<dbReference type="Proteomes" id="UP001172737">
    <property type="component" value="Unassembled WGS sequence"/>
</dbReference>
<dbReference type="SMART" id="SM00474">
    <property type="entry name" value="35EXOc"/>
    <property type="match status" value="1"/>
</dbReference>
<dbReference type="Pfam" id="PF22619">
    <property type="entry name" value="DNA_polI_exo1"/>
    <property type="match status" value="1"/>
</dbReference>
<sequence length="911" mass="97480">MSPSGRSARDAGTASLSDIGPRLAVVSDSTKGTLLLVDGLSMAFRAFFGLPVENFATSTGVPTNAVYGFTTMLATLLKDNAPTHVAVAFDLPGGTFRTERLPSYKGTRDATPPEFEPQVPLIREMLDALGVVAVDRAGYEADDLLATYARRGREAGMEVLVVSGDRDTIQLVTETVTLLYPRKGVSDLVRFTPDAVEEKYGVRPQQYPDLAALVGETSDNLPGVPKVGPKTAAKWIAAYGGLEGILESADDVPGVAGANLREHVDQVRLNRELNHLLDDMDVEVPLEALEYRGADAAAIHQMCDSLQFRTLRDRLLPFVAGGAEAAPAPTTEEVVVTTDGAVAAIAALPGPVAVHVDGRAGADADAWAIGVAASSASAWGVDLSALDPAEERDLGAWLADASVPKVLHASKDAWHALQARGWDLEGVVGDTQIAAFLVNPDQRGFELEQIVQRHLGVTVDAGAAGDELDLGLGGGAGRTAGERAALVRALADVLDPMVEERGMGDLYRDLEVPLVAVLARMEHAGMAVDAATLAGLQDEARGRQDRAAEEAYAALDGDRVNLASPKQLQEVLFDRLGMPKTKKIKTGYSTDASSLAELNEKAPHPFLSALLAHRDAAKLAQIIETLAQAVRADGRIHTTFSQTVAATGRLSSKDPNLQNIPIRTPEGHRIREAFVVGAGFETLVTADYSQIEMRIMAHLSGDQGLIEAFAAGEDLHRFVGSRVFHVAPEDVSPEMRAQVKAMSYGLAYGLSSFGLARQLSLPVGAAQALMDDYFARFGAVRDYLRGVVERARDDGYTETIFGRRRYIPDLTSTNRQRREIAERMALNAPIQGSAADLIKRAMLGVERRLRDERLASRQVLQVHDELVVETAPGERDAVEAILRDEMHAAGDLSVPLEVNVGVGGDWRTAGH</sequence>
<dbReference type="Pfam" id="PF02739">
    <property type="entry name" value="5_3_exonuc_N"/>
    <property type="match status" value="1"/>
</dbReference>
<dbReference type="InterPro" id="IPR029060">
    <property type="entry name" value="PIN-like_dom_sf"/>
</dbReference>
<evidence type="ECO:0000256" key="1">
    <source>
        <dbReference type="ARBA" id="ARBA00007705"/>
    </source>
</evidence>
<dbReference type="AlphaFoldDB" id="A0AAW7M5P7"/>
<keyword evidence="6 17" id="KW-0235">DNA replication</keyword>
<dbReference type="InterPro" id="IPR054690">
    <property type="entry name" value="DNA_polI_exonuclease"/>
</dbReference>
<dbReference type="NCBIfam" id="NF004397">
    <property type="entry name" value="PRK05755.1"/>
    <property type="match status" value="1"/>
</dbReference>